<dbReference type="Pfam" id="PF13456">
    <property type="entry name" value="RVT_3"/>
    <property type="match status" value="1"/>
</dbReference>
<sequence length="1316" mass="150099">MEKVRRRCGYPFGFDVSAEGTRGGLSLGWRPEVDITLRNYSQSHIDVTVDEGEDIRWRFTGFYGNPVESQRHASWRLLRELGNDQTLPWIVAGDFNELAYSFEKQGGRLRPERNMVGFRDALEDCHLTDLGFKGTWYTWERGKLQTNNVRERLDRMVANPSWWQLFPRYMVSHLPHSISDHCPLLLDTSGADRHLSKGTHNEFRFEAIWLMEDGVEEIITHSWNASTEPLPKRLKDLGCTLATWWKNKKRMSSSHKRSLQKKLQELSSSDPDEDNLQELIKIKLGLNLEANREELYWAQRSRANWLQYGDKNTPFSHNHATYRKKKKTVNEIYDAAGNWVTGDDDLTTVATTYFEELFTTSNPGDATCILEKIQPRLTAAMNDNLLKPFETTEVWNAVKHMSPLKATGFDGFPALFYQKFWHIVGPTITSYCLSVLNESMSIEEINVTNIVLVPKVDKPENMSHFRPISLCSVLYKIIAKVLTNRFAAVLDVCIDKVQGAFIPNRQISDNIIIAFELLNAMHRKRTGKQGTFALKADLSKAYDRVEWTFLRGMMLKMGFDERWVNLIMKCVSSVSYSVGFNSVYGAIFNPTRGIRQGDPLSPYLFLICAEGLSTLLNAARHDQSIRGVTIGRRRLEVGHLLFADDSILFCDASLDSARKIKDILTMFGSVSGQCVNYAKSLIFYSGNVSDDLKEQIGALLNVRISTNPEKYLGLPTMVGRRKKEAFSYYFDRFNKNTQNWGAKFLSMGGKEVLIKSVMQAIPVYAMNCFLLPVTLCRELEQIMAKFWWRSSSSKNGIHWCSWESLTRPKQDGGMGFQSLSEFNIALLAKQCWRLITQPQSLLAQVLKARYFPNDDFLHASLGSNPSYVWRSLWSARGLIEKGRGWRIGNGRSINIWSEPWLPGPNGGFLRDQAISHNHTLVANLIDQESGWWKVEALESIFDEEHVQKICAIPLAKSELDDELIWRYEGSGNYSVKSGYRLLRSNSPNALNATNLQAPDLSNFYRAMWALDLPPKVRIHCWRVVNNYLPIFSNLQVRKLNVENKCPLCKTMPETIEHAMRDCEFMQQVLASQAIQFSDLQTNTGWKDWVAQAFLSLDRSKRQIFVVILWAVWGTRNKVVHEEHTPSVRHAASFIMAYLQEKESVMQHTHPQLPKAVARWVPPPLSLYKLNFDAAYDCISKKAVAGIICRDSEGLIMAACAIPHSYIADPFIAEARACLDAVQFAWDLGFNKVLIEGDSLTVIKKCQAEMHDISPLSPVIKDIKETARAFETISFSFVNRDANEAAHTLAKDYKLLTSPRYWIEEAPAHTATIVARD</sequence>
<dbReference type="Pfam" id="PF00078">
    <property type="entry name" value="RVT_1"/>
    <property type="match status" value="1"/>
</dbReference>
<dbReference type="InterPro" id="IPR005135">
    <property type="entry name" value="Endo/exonuclease/phosphatase"/>
</dbReference>
<dbReference type="Proteomes" id="UP001165190">
    <property type="component" value="Unassembled WGS sequence"/>
</dbReference>
<evidence type="ECO:0000313" key="2">
    <source>
        <dbReference type="EMBL" id="GMI94045.1"/>
    </source>
</evidence>
<protein>
    <recommendedName>
        <fullName evidence="1">Reverse transcriptase domain-containing protein</fullName>
    </recommendedName>
</protein>
<dbReference type="GO" id="GO:0004523">
    <property type="term" value="F:RNA-DNA hybrid ribonuclease activity"/>
    <property type="evidence" value="ECO:0007669"/>
    <property type="project" value="InterPro"/>
</dbReference>
<dbReference type="InterPro" id="IPR036691">
    <property type="entry name" value="Endo/exonu/phosph_ase_sf"/>
</dbReference>
<dbReference type="SUPFAM" id="SSF56219">
    <property type="entry name" value="DNase I-like"/>
    <property type="match status" value="1"/>
</dbReference>
<organism evidence="2 3">
    <name type="scientific">Hibiscus trionum</name>
    <name type="common">Flower of an hour</name>
    <dbReference type="NCBI Taxonomy" id="183268"/>
    <lineage>
        <taxon>Eukaryota</taxon>
        <taxon>Viridiplantae</taxon>
        <taxon>Streptophyta</taxon>
        <taxon>Embryophyta</taxon>
        <taxon>Tracheophyta</taxon>
        <taxon>Spermatophyta</taxon>
        <taxon>Magnoliopsida</taxon>
        <taxon>eudicotyledons</taxon>
        <taxon>Gunneridae</taxon>
        <taxon>Pentapetalae</taxon>
        <taxon>rosids</taxon>
        <taxon>malvids</taxon>
        <taxon>Malvales</taxon>
        <taxon>Malvaceae</taxon>
        <taxon>Malvoideae</taxon>
        <taxon>Hibiscus</taxon>
    </lineage>
</organism>
<gene>
    <name evidence="2" type="ORF">HRI_003073800</name>
</gene>
<dbReference type="InterPro" id="IPR036397">
    <property type="entry name" value="RNaseH_sf"/>
</dbReference>
<dbReference type="PROSITE" id="PS50878">
    <property type="entry name" value="RT_POL"/>
    <property type="match status" value="1"/>
</dbReference>
<evidence type="ECO:0000313" key="3">
    <source>
        <dbReference type="Proteomes" id="UP001165190"/>
    </source>
</evidence>
<dbReference type="EMBL" id="BSYR01000025">
    <property type="protein sequence ID" value="GMI94045.1"/>
    <property type="molecule type" value="Genomic_DNA"/>
</dbReference>
<name>A0A9W7IG74_HIBTR</name>
<reference evidence="2" key="1">
    <citation type="submission" date="2023-05" db="EMBL/GenBank/DDBJ databases">
        <title>Genome and transcriptome analyses reveal genes involved in the formation of fine ridges on petal epidermal cells in Hibiscus trionum.</title>
        <authorList>
            <person name="Koshimizu S."/>
            <person name="Masuda S."/>
            <person name="Ishii T."/>
            <person name="Shirasu K."/>
            <person name="Hoshino A."/>
            <person name="Arita M."/>
        </authorList>
    </citation>
    <scope>NUCLEOTIDE SEQUENCE</scope>
    <source>
        <strain evidence="2">Hamamatsu line</strain>
    </source>
</reference>
<comment type="caution">
    <text evidence="2">The sequence shown here is derived from an EMBL/GenBank/DDBJ whole genome shotgun (WGS) entry which is preliminary data.</text>
</comment>
<dbReference type="Pfam" id="PF03372">
    <property type="entry name" value="Exo_endo_phos"/>
    <property type="match status" value="1"/>
</dbReference>
<feature type="domain" description="Reverse transcriptase" evidence="1">
    <location>
        <begin position="434"/>
        <end position="716"/>
    </location>
</feature>
<dbReference type="InterPro" id="IPR026960">
    <property type="entry name" value="RVT-Znf"/>
</dbReference>
<dbReference type="Gene3D" id="3.60.10.10">
    <property type="entry name" value="Endonuclease/exonuclease/phosphatase"/>
    <property type="match status" value="1"/>
</dbReference>
<dbReference type="CDD" id="cd06222">
    <property type="entry name" value="RNase_H_like"/>
    <property type="match status" value="1"/>
</dbReference>
<dbReference type="SUPFAM" id="SSF56672">
    <property type="entry name" value="DNA/RNA polymerases"/>
    <property type="match status" value="1"/>
</dbReference>
<dbReference type="Gene3D" id="3.30.420.10">
    <property type="entry name" value="Ribonuclease H-like superfamily/Ribonuclease H"/>
    <property type="match status" value="1"/>
</dbReference>
<dbReference type="InterPro" id="IPR000477">
    <property type="entry name" value="RT_dom"/>
</dbReference>
<keyword evidence="3" id="KW-1185">Reference proteome</keyword>
<dbReference type="InterPro" id="IPR012337">
    <property type="entry name" value="RNaseH-like_sf"/>
</dbReference>
<dbReference type="PANTHER" id="PTHR33116">
    <property type="entry name" value="REVERSE TRANSCRIPTASE ZINC-BINDING DOMAIN-CONTAINING PROTEIN-RELATED-RELATED"/>
    <property type="match status" value="1"/>
</dbReference>
<dbReference type="InterPro" id="IPR043502">
    <property type="entry name" value="DNA/RNA_pol_sf"/>
</dbReference>
<dbReference type="Pfam" id="PF13966">
    <property type="entry name" value="zf-RVT"/>
    <property type="match status" value="1"/>
</dbReference>
<proteinExistence type="predicted"/>
<dbReference type="InterPro" id="IPR002156">
    <property type="entry name" value="RNaseH_domain"/>
</dbReference>
<dbReference type="CDD" id="cd01650">
    <property type="entry name" value="RT_nLTR_like"/>
    <property type="match status" value="1"/>
</dbReference>
<dbReference type="PANTHER" id="PTHR33116:SF86">
    <property type="entry name" value="REVERSE TRANSCRIPTASE DOMAIN-CONTAINING PROTEIN"/>
    <property type="match status" value="1"/>
</dbReference>
<dbReference type="SUPFAM" id="SSF53098">
    <property type="entry name" value="Ribonuclease H-like"/>
    <property type="match status" value="1"/>
</dbReference>
<dbReference type="GO" id="GO:0003676">
    <property type="term" value="F:nucleic acid binding"/>
    <property type="evidence" value="ECO:0007669"/>
    <property type="project" value="InterPro"/>
</dbReference>
<dbReference type="InterPro" id="IPR044730">
    <property type="entry name" value="RNase_H-like_dom_plant"/>
</dbReference>
<accession>A0A9W7IG74</accession>
<evidence type="ECO:0000259" key="1">
    <source>
        <dbReference type="PROSITE" id="PS50878"/>
    </source>
</evidence>
<dbReference type="OrthoDB" id="1001505at2759"/>